<dbReference type="OrthoDB" id="684734at2759"/>
<dbReference type="Gramene" id="TraesCLE_scaffold_015045_01G000600.1">
    <property type="protein sequence ID" value="TraesCLE_scaffold_015045_01G000600.1"/>
    <property type="gene ID" value="TraesCLE_scaffold_015045_01G000600"/>
</dbReference>
<protein>
    <submittedName>
        <fullName evidence="2">Uncharacterized protein</fullName>
    </submittedName>
</protein>
<reference evidence="2" key="2">
    <citation type="submission" date="2018-10" db="UniProtKB">
        <authorList>
            <consortium name="EnsemblPlants"/>
        </authorList>
    </citation>
    <scope>IDENTIFICATION</scope>
</reference>
<feature type="compositionally biased region" description="Polar residues" evidence="1">
    <location>
        <begin position="310"/>
        <end position="321"/>
    </location>
</feature>
<evidence type="ECO:0000256" key="1">
    <source>
        <dbReference type="SAM" id="MobiDB-lite"/>
    </source>
</evidence>
<feature type="compositionally biased region" description="Polar residues" evidence="1">
    <location>
        <begin position="19"/>
        <end position="31"/>
    </location>
</feature>
<organism evidence="2">
    <name type="scientific">Triticum aestivum</name>
    <name type="common">Wheat</name>
    <dbReference type="NCBI Taxonomy" id="4565"/>
    <lineage>
        <taxon>Eukaryota</taxon>
        <taxon>Viridiplantae</taxon>
        <taxon>Streptophyta</taxon>
        <taxon>Embryophyta</taxon>
        <taxon>Tracheophyta</taxon>
        <taxon>Spermatophyta</taxon>
        <taxon>Magnoliopsida</taxon>
        <taxon>Liliopsida</taxon>
        <taxon>Poales</taxon>
        <taxon>Poaceae</taxon>
        <taxon>BOP clade</taxon>
        <taxon>Pooideae</taxon>
        <taxon>Triticodae</taxon>
        <taxon>Triticeae</taxon>
        <taxon>Triticinae</taxon>
        <taxon>Triticum</taxon>
    </lineage>
</organism>
<dbReference type="PANTHER" id="PTHR36478:SF19">
    <property type="match status" value="1"/>
</dbReference>
<dbReference type="PANTHER" id="PTHR36478">
    <property type="entry name" value="OS04G0614237 PROTEIN-RELATED"/>
    <property type="match status" value="1"/>
</dbReference>
<feature type="compositionally biased region" description="Basic and acidic residues" evidence="1">
    <location>
        <begin position="338"/>
        <end position="361"/>
    </location>
</feature>
<proteinExistence type="predicted"/>
<dbReference type="Gramene" id="TraesCS2D02G458000.1">
    <property type="protein sequence ID" value="TraesCS2D02G458000.1"/>
    <property type="gene ID" value="TraesCS2D02G458000"/>
</dbReference>
<dbReference type="Gramene" id="TraesROB_scaffold_153432_01G000100.1">
    <property type="protein sequence ID" value="TraesROB_scaffold_153432_01G000100.1"/>
    <property type="gene ID" value="TraesROB_scaffold_153432_01G000100"/>
</dbReference>
<sequence>MMNASCVFSGEAEGETGDKSSGTADQKNASGEGNGVAAYKFSILPEYPRVARLRQRRLMGYLWCQGFDDSYNEYRDAFMNKTRAYMDLPHLRGLVEAGRWADAVEYVDRFLPPATTCHKSFYAVVFRHFLKMLHGFADAAAGKGEKLLPKHYLQLNHKRAVSHAELRLRSICMSVIDRFRANMNWQRMQIKASSLVYTLARRVPELRGCFSLPTTGFNPCHVLPNSHCFRRRYVKQKNTGSEKQKAVIRALKRRHMSSKIESADEAKELLADLLDETVRSGFQTLSSVPSHPLENEGAQFLQPIPGTFTEAKTSWPSTNAGMSKHEGEAGCHSITARQDSDGRKNSRDELATAEQDRDSKRQRSNGAPGEATLVMPGYCAVENLSAKPSGGETAAP</sequence>
<dbReference type="Gramene" id="TraesCAD_scaffold_031642_01G000200.1">
    <property type="protein sequence ID" value="TraesCAD_scaffold_031642_01G000200.1"/>
    <property type="gene ID" value="TraesCAD_scaffold_031642_01G000200"/>
</dbReference>
<keyword evidence="3" id="KW-1185">Reference proteome</keyword>
<feature type="region of interest" description="Disordered" evidence="1">
    <location>
        <begin position="1"/>
        <end position="31"/>
    </location>
</feature>
<dbReference type="Gramene" id="TraesCS2D03G1022900.1">
    <property type="protein sequence ID" value="TraesCS2D03G1022900.1.CDS"/>
    <property type="gene ID" value="TraesCS2D03G1022900"/>
</dbReference>
<name>A0A3B6DKE5_WHEAT</name>
<feature type="region of interest" description="Disordered" evidence="1">
    <location>
        <begin position="308"/>
        <end position="374"/>
    </location>
</feature>
<evidence type="ECO:0000313" key="2">
    <source>
        <dbReference type="EnsemblPlants" id="TraesCS2D02G458000.1"/>
    </source>
</evidence>
<dbReference type="EnsemblPlants" id="TraesCS2D02G458000.1">
    <property type="protein sequence ID" value="TraesCS2D02G458000.1"/>
    <property type="gene ID" value="TraesCS2D02G458000"/>
</dbReference>
<dbReference type="AlphaFoldDB" id="A0A3B6DKE5"/>
<dbReference type="Gramene" id="TraesWEE_scaffold_025749_01G000600.1">
    <property type="protein sequence ID" value="TraesWEE_scaffold_025749_01G000600.1"/>
    <property type="gene ID" value="TraesWEE_scaffold_025749_01G000600"/>
</dbReference>
<evidence type="ECO:0000313" key="3">
    <source>
        <dbReference type="Proteomes" id="UP000019116"/>
    </source>
</evidence>
<dbReference type="Proteomes" id="UP000019116">
    <property type="component" value="Chromosome 2D"/>
</dbReference>
<reference evidence="2" key="1">
    <citation type="submission" date="2018-08" db="EMBL/GenBank/DDBJ databases">
        <authorList>
            <person name="Rossello M."/>
        </authorList>
    </citation>
    <scope>NUCLEOTIDE SEQUENCE [LARGE SCALE GENOMIC DNA]</scope>
    <source>
        <strain evidence="2">cv. Chinese Spring</strain>
    </source>
</reference>
<accession>A0A3B6DKE5</accession>